<evidence type="ECO:0000313" key="3">
    <source>
        <dbReference type="Proteomes" id="UP001330827"/>
    </source>
</evidence>
<evidence type="ECO:0000256" key="1">
    <source>
        <dbReference type="SAM" id="MobiDB-lite"/>
    </source>
</evidence>
<dbReference type="Pfam" id="PF04860">
    <property type="entry name" value="Phage_portal"/>
    <property type="match status" value="1"/>
</dbReference>
<organism evidence="2 3">
    <name type="scientific">Streptomyces brevispora</name>
    <dbReference type="NCBI Taxonomy" id="887462"/>
    <lineage>
        <taxon>Bacteria</taxon>
        <taxon>Bacillati</taxon>
        <taxon>Actinomycetota</taxon>
        <taxon>Actinomycetes</taxon>
        <taxon>Kitasatosporales</taxon>
        <taxon>Streptomycetaceae</taxon>
        <taxon>Streptomyces</taxon>
    </lineage>
</organism>
<dbReference type="InterPro" id="IPR006944">
    <property type="entry name" value="Phage/GTA_portal"/>
</dbReference>
<dbReference type="RefSeq" id="WP_326592835.1">
    <property type="nucleotide sequence ID" value="NZ_CP109114.1"/>
</dbReference>
<dbReference type="NCBIfam" id="TIGR01537">
    <property type="entry name" value="portal_HK97"/>
    <property type="match status" value="1"/>
</dbReference>
<reference evidence="2 3" key="1">
    <citation type="submission" date="2022-10" db="EMBL/GenBank/DDBJ databases">
        <title>The complete genomes of actinobacterial strains from the NBC collection.</title>
        <authorList>
            <person name="Joergensen T.S."/>
            <person name="Alvarez Arevalo M."/>
            <person name="Sterndorff E.B."/>
            <person name="Faurdal D."/>
            <person name="Vuksanovic O."/>
            <person name="Mourched A.-S."/>
            <person name="Charusanti P."/>
            <person name="Shaw S."/>
            <person name="Blin K."/>
            <person name="Weber T."/>
        </authorList>
    </citation>
    <scope>NUCLEOTIDE SEQUENCE [LARGE SCALE GENOMIC DNA]</scope>
    <source>
        <strain evidence="2 3">NBC 01769</strain>
    </source>
</reference>
<gene>
    <name evidence="2" type="ORF">OIE64_16880</name>
</gene>
<proteinExistence type="predicted"/>
<dbReference type="EMBL" id="CP109114">
    <property type="protein sequence ID" value="WSC14352.1"/>
    <property type="molecule type" value="Genomic_DNA"/>
</dbReference>
<name>A0ABZ1G553_9ACTN</name>
<feature type="region of interest" description="Disordered" evidence="1">
    <location>
        <begin position="426"/>
        <end position="446"/>
    </location>
</feature>
<sequence>MPWWRRSKGASGQVIDQSGALVPIKSEAFDDLAELGRYVTEHGIRVVDPGVPLSNYAGTAAAMNVWQTQPSVRKVVDYIARALATIPWNVYERVSDTDRRRVTDHPLALLLANPAPAVPPSRLWHSVIVDWLIHDRWCMQVLPNADTPSGWELRRKPARRMNVLADDDDQPAALYLISSRGPAQVVPLPAPYLFDHGYATVGADGTSPMETLCQILAEQNEAVEYRRSVWKNGARVPAVIERPVDAPSWSATARARFQAAFNAFMGRGSAAGGTPILEDGMKLVTVEAFKPVDTQDIEGRKLTDAEVASSYHIPPELVGAREGTFSNLDAFRQMLYTHSIGPDITMLQDVLNTMLVPLVAPGSNLYIEANVEAKLRGSFTEQASILQTATGAPYMLRSEARSKLNLPHVDGTDELVTPLNVLVGGLASPTDTAPPPSLPKGQGRPA</sequence>
<keyword evidence="3" id="KW-1185">Reference proteome</keyword>
<dbReference type="Proteomes" id="UP001330827">
    <property type="component" value="Chromosome"/>
</dbReference>
<protein>
    <submittedName>
        <fullName evidence="2">Phage portal protein</fullName>
    </submittedName>
</protein>
<evidence type="ECO:0000313" key="2">
    <source>
        <dbReference type="EMBL" id="WSC14352.1"/>
    </source>
</evidence>
<dbReference type="InterPro" id="IPR006427">
    <property type="entry name" value="Portal_HK97"/>
</dbReference>
<accession>A0ABZ1G553</accession>